<reference evidence="1" key="1">
    <citation type="submission" date="2023-04" db="EMBL/GenBank/DDBJ databases">
        <authorList>
            <consortium name="ELIXIR-Norway"/>
        </authorList>
    </citation>
    <scope>NUCLEOTIDE SEQUENCE [LARGE SCALE GENOMIC DNA]</scope>
</reference>
<proteinExistence type="predicted"/>
<keyword evidence="2" id="KW-1185">Reference proteome</keyword>
<evidence type="ECO:0000313" key="1">
    <source>
        <dbReference type="EMBL" id="CAI9172390.1"/>
    </source>
</evidence>
<dbReference type="EMBL" id="OX459968">
    <property type="protein sequence ID" value="CAI9172390.1"/>
    <property type="molecule type" value="Genomic_DNA"/>
</dbReference>
<gene>
    <name evidence="1" type="ORF">MRATA1EN1_LOCUS21352</name>
</gene>
<protein>
    <submittedName>
        <fullName evidence="1">Uncharacterized protein</fullName>
    </submittedName>
</protein>
<evidence type="ECO:0000313" key="2">
    <source>
        <dbReference type="Proteomes" id="UP001176941"/>
    </source>
</evidence>
<sequence length="155" mass="16476">MPSVSAFLCVPTSPHPVRVPLRSRLVRACRPVCADPEQGLGLQTPPDSCVAVMSTSAPLRELVTARSLHGNPPSPAHDSKPLPGVLTFSLSSGTPVPLGEGLAPNGHPHPVFLGLGVRLSRAPRAHRPSQWVKPRPGHRPVLDLEASRQDVATRM</sequence>
<name>A0ABN8ZF22_RANTA</name>
<accession>A0ABN8ZF22</accession>
<dbReference type="Proteomes" id="UP001176941">
    <property type="component" value="Chromosome 32"/>
</dbReference>
<organism evidence="1 2">
    <name type="scientific">Rangifer tarandus platyrhynchus</name>
    <name type="common">Svalbard reindeer</name>
    <dbReference type="NCBI Taxonomy" id="3082113"/>
    <lineage>
        <taxon>Eukaryota</taxon>
        <taxon>Metazoa</taxon>
        <taxon>Chordata</taxon>
        <taxon>Craniata</taxon>
        <taxon>Vertebrata</taxon>
        <taxon>Euteleostomi</taxon>
        <taxon>Mammalia</taxon>
        <taxon>Eutheria</taxon>
        <taxon>Laurasiatheria</taxon>
        <taxon>Artiodactyla</taxon>
        <taxon>Ruminantia</taxon>
        <taxon>Pecora</taxon>
        <taxon>Cervidae</taxon>
        <taxon>Odocoileinae</taxon>
        <taxon>Rangifer</taxon>
    </lineage>
</organism>